<dbReference type="Gene3D" id="1.25.10.10">
    <property type="entry name" value="Leucine-rich Repeat Variant"/>
    <property type="match status" value="1"/>
</dbReference>
<reference evidence="1" key="1">
    <citation type="journal article" date="2024" name="Syst. Appl. Microbiol.">
        <title>First single-strain enrichments of Electrothrix cable bacteria, description of E. aestuarii sp. nov. and E. rattekaaiensis sp. nov., and proposal of a cable bacteria taxonomy following the rules of the SeqCode.</title>
        <authorList>
            <person name="Plum-Jensen L.E."/>
            <person name="Schramm A."/>
            <person name="Marshall I.P.G."/>
        </authorList>
    </citation>
    <scope>NUCLEOTIDE SEQUENCE</scope>
    <source>
        <strain evidence="1">Rat1</strain>
    </source>
</reference>
<accession>A0AAU8LUA9</accession>
<organism evidence="1">
    <name type="scientific">Candidatus Electrothrix aestuarii</name>
    <dbReference type="NCBI Taxonomy" id="3062594"/>
    <lineage>
        <taxon>Bacteria</taxon>
        <taxon>Pseudomonadati</taxon>
        <taxon>Thermodesulfobacteriota</taxon>
        <taxon>Desulfobulbia</taxon>
        <taxon>Desulfobulbales</taxon>
        <taxon>Desulfobulbaceae</taxon>
        <taxon>Candidatus Electrothrix</taxon>
    </lineage>
</organism>
<sequence>MGTRAIKQKVLKALQQDDLVRIETELAHLQEKELINALFSGICHSDERIRWHAISIMGSAVARLTEQDMEEARIILRRMLWSLNDESGGIGWGAPESMAEIMCCHEGLADEYIHMLISYMRPDGEEEWQDGNFLEHEILQQGLLWAMGRLAQCRKEHLLARQAERDLPPYLDAEDAVVCGLAARAIGLLGATDTLDIVTVQERLQGLAKNDQRTIKLYEQGTFRVVAVAELAGQALKALQEVR</sequence>
<evidence type="ECO:0000313" key="1">
    <source>
        <dbReference type="EMBL" id="XCN72745.1"/>
    </source>
</evidence>
<name>A0AAU8LUA9_9BACT</name>
<dbReference type="InterPro" id="IPR011989">
    <property type="entry name" value="ARM-like"/>
</dbReference>
<dbReference type="EMBL" id="CP159373">
    <property type="protein sequence ID" value="XCN72745.1"/>
    <property type="molecule type" value="Genomic_DNA"/>
</dbReference>
<gene>
    <name evidence="1" type="ORF">Q3M24_21035</name>
</gene>
<proteinExistence type="predicted"/>
<dbReference type="InterPro" id="IPR054701">
    <property type="entry name" value="DVU0298-like"/>
</dbReference>
<dbReference type="NCBIfam" id="NF045662">
    <property type="entry name" value="DVU0298_fam"/>
    <property type="match status" value="1"/>
</dbReference>
<dbReference type="KEGG" id="eaj:Q3M24_21035"/>
<reference evidence="1" key="2">
    <citation type="submission" date="2024-06" db="EMBL/GenBank/DDBJ databases">
        <authorList>
            <person name="Plum-Jensen L.E."/>
            <person name="Schramm A."/>
            <person name="Marshall I.P.G."/>
        </authorList>
    </citation>
    <scope>NUCLEOTIDE SEQUENCE</scope>
    <source>
        <strain evidence="1">Rat1</strain>
    </source>
</reference>
<dbReference type="InterPro" id="IPR016024">
    <property type="entry name" value="ARM-type_fold"/>
</dbReference>
<dbReference type="AlphaFoldDB" id="A0AAU8LUA9"/>
<protein>
    <submittedName>
        <fullName evidence="1">DVU0298 family protein</fullName>
    </submittedName>
</protein>
<dbReference type="SUPFAM" id="SSF48371">
    <property type="entry name" value="ARM repeat"/>
    <property type="match status" value="1"/>
</dbReference>